<gene>
    <name evidence="1" type="ORF">BpHYR1_023870</name>
</gene>
<comment type="caution">
    <text evidence="1">The sequence shown here is derived from an EMBL/GenBank/DDBJ whole genome shotgun (WGS) entry which is preliminary data.</text>
</comment>
<proteinExistence type="predicted"/>
<protein>
    <submittedName>
        <fullName evidence="1">Uncharacterized protein</fullName>
    </submittedName>
</protein>
<dbReference type="Proteomes" id="UP000276133">
    <property type="component" value="Unassembled WGS sequence"/>
</dbReference>
<accession>A0A3M7QMY4</accession>
<evidence type="ECO:0000313" key="2">
    <source>
        <dbReference type="Proteomes" id="UP000276133"/>
    </source>
</evidence>
<dbReference type="OrthoDB" id="10128022at2759"/>
<reference evidence="1 2" key="1">
    <citation type="journal article" date="2018" name="Sci. Rep.">
        <title>Genomic signatures of local adaptation to the degree of environmental predictability in rotifers.</title>
        <authorList>
            <person name="Franch-Gras L."/>
            <person name="Hahn C."/>
            <person name="Garcia-Roger E.M."/>
            <person name="Carmona M.J."/>
            <person name="Serra M."/>
            <person name="Gomez A."/>
        </authorList>
    </citation>
    <scope>NUCLEOTIDE SEQUENCE [LARGE SCALE GENOMIC DNA]</scope>
    <source>
        <strain evidence="1">HYR1</strain>
    </source>
</reference>
<name>A0A3M7QMY4_BRAPC</name>
<organism evidence="1 2">
    <name type="scientific">Brachionus plicatilis</name>
    <name type="common">Marine rotifer</name>
    <name type="synonym">Brachionus muelleri</name>
    <dbReference type="NCBI Taxonomy" id="10195"/>
    <lineage>
        <taxon>Eukaryota</taxon>
        <taxon>Metazoa</taxon>
        <taxon>Spiralia</taxon>
        <taxon>Gnathifera</taxon>
        <taxon>Rotifera</taxon>
        <taxon>Eurotatoria</taxon>
        <taxon>Monogononta</taxon>
        <taxon>Pseudotrocha</taxon>
        <taxon>Ploima</taxon>
        <taxon>Brachionidae</taxon>
        <taxon>Brachionus</taxon>
    </lineage>
</organism>
<dbReference type="AlphaFoldDB" id="A0A3M7QMY4"/>
<dbReference type="EMBL" id="REGN01005615">
    <property type="protein sequence ID" value="RNA12776.1"/>
    <property type="molecule type" value="Genomic_DNA"/>
</dbReference>
<sequence>MARIKRRTIANRNITKLRVNILAPEMEINRANEMMSIPDHGIQTEVVKKDASTQTYDYDFSSRINIILNYFSFGSVANLFSILTDSLNDWKSIHLRITNLSIFKCLENKLIDDKKRLIRISICFTFYETKLT</sequence>
<keyword evidence="2" id="KW-1185">Reference proteome</keyword>
<evidence type="ECO:0000313" key="1">
    <source>
        <dbReference type="EMBL" id="RNA12776.1"/>
    </source>
</evidence>